<accession>A0A8X6F890</accession>
<dbReference type="Proteomes" id="UP000887116">
    <property type="component" value="Unassembled WGS sequence"/>
</dbReference>
<protein>
    <submittedName>
        <fullName evidence="1">Uncharacterized protein</fullName>
    </submittedName>
</protein>
<keyword evidence="2" id="KW-1185">Reference proteome</keyword>
<proteinExistence type="predicted"/>
<dbReference type="EMBL" id="BMAO01031137">
    <property type="protein sequence ID" value="GFQ72687.1"/>
    <property type="molecule type" value="Genomic_DNA"/>
</dbReference>
<name>A0A8X6F890_TRICU</name>
<gene>
    <name evidence="1" type="primary">AVEN_85678_1</name>
    <name evidence="1" type="ORF">TNCT_392471</name>
</gene>
<organism evidence="1 2">
    <name type="scientific">Trichonephila clavata</name>
    <name type="common">Joro spider</name>
    <name type="synonym">Nephila clavata</name>
    <dbReference type="NCBI Taxonomy" id="2740835"/>
    <lineage>
        <taxon>Eukaryota</taxon>
        <taxon>Metazoa</taxon>
        <taxon>Ecdysozoa</taxon>
        <taxon>Arthropoda</taxon>
        <taxon>Chelicerata</taxon>
        <taxon>Arachnida</taxon>
        <taxon>Araneae</taxon>
        <taxon>Araneomorphae</taxon>
        <taxon>Entelegynae</taxon>
        <taxon>Araneoidea</taxon>
        <taxon>Nephilidae</taxon>
        <taxon>Trichonephila</taxon>
    </lineage>
</organism>
<comment type="caution">
    <text evidence="1">The sequence shown here is derived from an EMBL/GenBank/DDBJ whole genome shotgun (WGS) entry which is preliminary data.</text>
</comment>
<evidence type="ECO:0000313" key="2">
    <source>
        <dbReference type="Proteomes" id="UP000887116"/>
    </source>
</evidence>
<dbReference type="OrthoDB" id="6433986at2759"/>
<sequence length="161" mass="18478">MAFLGRSRKDDLILLATELGLAPSDNLKIIELKDLITKSDGYDEEFVKNVLNVIVEERTATEKQKAVAVAQQQEREFELEKLKIQLEMQKLSQAPVVYQQLENSKLELNGIIQRFNSRKVEMGLYLTIFERQAKFLNIPEKTWTAYLIGSLPPDIAQLIAR</sequence>
<reference evidence="1" key="1">
    <citation type="submission" date="2020-07" db="EMBL/GenBank/DDBJ databases">
        <title>Multicomponent nature underlies the extraordinary mechanical properties of spider dragline silk.</title>
        <authorList>
            <person name="Kono N."/>
            <person name="Nakamura H."/>
            <person name="Mori M."/>
            <person name="Yoshida Y."/>
            <person name="Ohtoshi R."/>
            <person name="Malay A.D."/>
            <person name="Moran D.A.P."/>
            <person name="Tomita M."/>
            <person name="Numata K."/>
            <person name="Arakawa K."/>
        </authorList>
    </citation>
    <scope>NUCLEOTIDE SEQUENCE</scope>
</reference>
<evidence type="ECO:0000313" key="1">
    <source>
        <dbReference type="EMBL" id="GFQ72687.1"/>
    </source>
</evidence>
<dbReference type="AlphaFoldDB" id="A0A8X6F890"/>